<dbReference type="GO" id="GO:0003677">
    <property type="term" value="F:DNA binding"/>
    <property type="evidence" value="ECO:0007669"/>
    <property type="project" value="InterPro"/>
</dbReference>
<sequence length="73" mass="8085">MKAPFNRIKGALGDARRKNKDLAEFMGVTPNAVSDWVNNKNQPSIPDLFRIADFLDCEPGELLNSKHKSKAAS</sequence>
<dbReference type="InterPro" id="IPR010982">
    <property type="entry name" value="Lambda_DNA-bd_dom_sf"/>
</dbReference>
<comment type="caution">
    <text evidence="2">The sequence shown here is derived from an EMBL/GenBank/DDBJ whole genome shotgun (WGS) entry which is preliminary data.</text>
</comment>
<reference evidence="2 3" key="1">
    <citation type="submission" date="2019-03" db="EMBL/GenBank/DDBJ databases">
        <title>Genomic Encyclopedia of Type Strains, Phase IV (KMG-IV): sequencing the most valuable type-strain genomes for metagenomic binning, comparative biology and taxonomic classification.</title>
        <authorList>
            <person name="Goeker M."/>
        </authorList>
    </citation>
    <scope>NUCLEOTIDE SEQUENCE [LARGE SCALE GENOMIC DNA]</scope>
    <source>
        <strain evidence="2 3">DSM 100059</strain>
    </source>
</reference>
<dbReference type="AlphaFoldDB" id="A0A4R8DVY4"/>
<dbReference type="SUPFAM" id="SSF47413">
    <property type="entry name" value="lambda repressor-like DNA-binding domains"/>
    <property type="match status" value="1"/>
</dbReference>
<gene>
    <name evidence="2" type="ORF">EDB95_3279</name>
</gene>
<dbReference type="SMART" id="SM00530">
    <property type="entry name" value="HTH_XRE"/>
    <property type="match status" value="1"/>
</dbReference>
<dbReference type="RefSeq" id="WP_162852633.1">
    <property type="nucleotide sequence ID" value="NZ_SODV01000001.1"/>
</dbReference>
<keyword evidence="3" id="KW-1185">Reference proteome</keyword>
<evidence type="ECO:0000313" key="2">
    <source>
        <dbReference type="EMBL" id="TDX02226.1"/>
    </source>
</evidence>
<name>A0A4R8DVY4_9BACT</name>
<evidence type="ECO:0000259" key="1">
    <source>
        <dbReference type="PROSITE" id="PS50943"/>
    </source>
</evidence>
<evidence type="ECO:0000313" key="3">
    <source>
        <dbReference type="Proteomes" id="UP000294498"/>
    </source>
</evidence>
<dbReference type="CDD" id="cd00093">
    <property type="entry name" value="HTH_XRE"/>
    <property type="match status" value="1"/>
</dbReference>
<dbReference type="Gene3D" id="1.10.260.40">
    <property type="entry name" value="lambda repressor-like DNA-binding domains"/>
    <property type="match status" value="1"/>
</dbReference>
<dbReference type="EMBL" id="SODV01000001">
    <property type="protein sequence ID" value="TDX02226.1"/>
    <property type="molecule type" value="Genomic_DNA"/>
</dbReference>
<dbReference type="Pfam" id="PF01381">
    <property type="entry name" value="HTH_3"/>
    <property type="match status" value="1"/>
</dbReference>
<organism evidence="2 3">
    <name type="scientific">Dinghuibacter silviterrae</name>
    <dbReference type="NCBI Taxonomy" id="1539049"/>
    <lineage>
        <taxon>Bacteria</taxon>
        <taxon>Pseudomonadati</taxon>
        <taxon>Bacteroidota</taxon>
        <taxon>Chitinophagia</taxon>
        <taxon>Chitinophagales</taxon>
        <taxon>Chitinophagaceae</taxon>
        <taxon>Dinghuibacter</taxon>
    </lineage>
</organism>
<feature type="domain" description="HTH cro/C1-type" evidence="1">
    <location>
        <begin position="20"/>
        <end position="62"/>
    </location>
</feature>
<proteinExistence type="predicted"/>
<protein>
    <submittedName>
        <fullName evidence="2">Helix-turn-helix protein</fullName>
    </submittedName>
</protein>
<accession>A0A4R8DVY4</accession>
<dbReference type="PROSITE" id="PS50943">
    <property type="entry name" value="HTH_CROC1"/>
    <property type="match status" value="1"/>
</dbReference>
<dbReference type="Proteomes" id="UP000294498">
    <property type="component" value="Unassembled WGS sequence"/>
</dbReference>
<dbReference type="InterPro" id="IPR001387">
    <property type="entry name" value="Cro/C1-type_HTH"/>
</dbReference>